<gene>
    <name evidence="1" type="ORF">Fmac_016706</name>
</gene>
<dbReference type="EMBL" id="JBGMDY010000005">
    <property type="protein sequence ID" value="KAL2335493.1"/>
    <property type="molecule type" value="Genomic_DNA"/>
</dbReference>
<keyword evidence="2" id="KW-1185">Reference proteome</keyword>
<protein>
    <submittedName>
        <fullName evidence="1">Uncharacterized protein</fullName>
    </submittedName>
</protein>
<dbReference type="AlphaFoldDB" id="A0ABD1MIZ8"/>
<proteinExistence type="predicted"/>
<evidence type="ECO:0000313" key="1">
    <source>
        <dbReference type="EMBL" id="KAL2335493.1"/>
    </source>
</evidence>
<sequence>MASILLNPYQCWTHFMEPKKHMLHHHHHGRESGSRNRFECKNMNRTSSFNYKSSARVPFHELPSASFDQYLDDKERILRSIFPENSTKHRQINEEEWRVKMSRMQALFLTFEPVIHIKAKCISEAEEYPSEIPGHITKLMAFQITRCEFPDLNTDYMPPDFNINVKGALYMEREGRQNWMKNHVDINLNLTFPPLLGWVPEYVLKNILQSILKIYVEDVHNGFAVRLVADYNSFKRNKIRYPE</sequence>
<dbReference type="Pfam" id="PF09366">
    <property type="entry name" value="DUF1997"/>
    <property type="match status" value="1"/>
</dbReference>
<comment type="caution">
    <text evidence="1">The sequence shown here is derived from an EMBL/GenBank/DDBJ whole genome shotgun (WGS) entry which is preliminary data.</text>
</comment>
<dbReference type="Proteomes" id="UP001603857">
    <property type="component" value="Unassembled WGS sequence"/>
</dbReference>
<reference evidence="1 2" key="1">
    <citation type="submission" date="2024-08" db="EMBL/GenBank/DDBJ databases">
        <title>Insights into the chromosomal genome structure of Flemingia macrophylla.</title>
        <authorList>
            <person name="Ding Y."/>
            <person name="Zhao Y."/>
            <person name="Bi W."/>
            <person name="Wu M."/>
            <person name="Zhao G."/>
            <person name="Gong Y."/>
            <person name="Li W."/>
            <person name="Zhang P."/>
        </authorList>
    </citation>
    <scope>NUCLEOTIDE SEQUENCE [LARGE SCALE GENOMIC DNA]</scope>
    <source>
        <strain evidence="1">DYQJB</strain>
        <tissue evidence="1">Leaf</tissue>
    </source>
</reference>
<dbReference type="PANTHER" id="PTHR34133:SF8">
    <property type="entry name" value="OS07G0633000 PROTEIN"/>
    <property type="match status" value="1"/>
</dbReference>
<organism evidence="1 2">
    <name type="scientific">Flemingia macrophylla</name>
    <dbReference type="NCBI Taxonomy" id="520843"/>
    <lineage>
        <taxon>Eukaryota</taxon>
        <taxon>Viridiplantae</taxon>
        <taxon>Streptophyta</taxon>
        <taxon>Embryophyta</taxon>
        <taxon>Tracheophyta</taxon>
        <taxon>Spermatophyta</taxon>
        <taxon>Magnoliopsida</taxon>
        <taxon>eudicotyledons</taxon>
        <taxon>Gunneridae</taxon>
        <taxon>Pentapetalae</taxon>
        <taxon>rosids</taxon>
        <taxon>fabids</taxon>
        <taxon>Fabales</taxon>
        <taxon>Fabaceae</taxon>
        <taxon>Papilionoideae</taxon>
        <taxon>50 kb inversion clade</taxon>
        <taxon>NPAAA clade</taxon>
        <taxon>indigoferoid/millettioid clade</taxon>
        <taxon>Phaseoleae</taxon>
        <taxon>Flemingia</taxon>
    </lineage>
</organism>
<dbReference type="InterPro" id="IPR018971">
    <property type="entry name" value="DUF1997"/>
</dbReference>
<dbReference type="PANTHER" id="PTHR34133">
    <property type="entry name" value="OS07G0633000 PROTEIN"/>
    <property type="match status" value="1"/>
</dbReference>
<accession>A0ABD1MIZ8</accession>
<name>A0ABD1MIZ8_9FABA</name>
<evidence type="ECO:0000313" key="2">
    <source>
        <dbReference type="Proteomes" id="UP001603857"/>
    </source>
</evidence>